<feature type="signal peptide" evidence="1">
    <location>
        <begin position="1"/>
        <end position="21"/>
    </location>
</feature>
<proteinExistence type="predicted"/>
<evidence type="ECO:0008006" key="4">
    <source>
        <dbReference type="Google" id="ProtNLM"/>
    </source>
</evidence>
<reference evidence="2 3" key="1">
    <citation type="submission" date="2023-07" db="EMBL/GenBank/DDBJ databases">
        <title>Sorghum-associated microbial communities from plants grown in Nebraska, USA.</title>
        <authorList>
            <person name="Schachtman D."/>
        </authorList>
    </citation>
    <scope>NUCLEOTIDE SEQUENCE [LARGE SCALE GENOMIC DNA]</scope>
    <source>
        <strain evidence="2 3">BE190</strain>
    </source>
</reference>
<gene>
    <name evidence="2" type="ORF">J2X05_002416</name>
</gene>
<protein>
    <recommendedName>
        <fullName evidence="4">PEP-CTERM protein-sorting domain-containing protein</fullName>
    </recommendedName>
</protein>
<comment type="caution">
    <text evidence="2">The sequence shown here is derived from an EMBL/GenBank/DDBJ whole genome shotgun (WGS) entry which is preliminary data.</text>
</comment>
<evidence type="ECO:0000313" key="3">
    <source>
        <dbReference type="Proteomes" id="UP001253595"/>
    </source>
</evidence>
<sequence>MKLIKIAAAALITLSSFAAQAGLMYIDGGANLPVPTNNYFKNVLNPQTYNIGGNLKANQTESLFLSFEFLGKEAGWTNTFTSEGNTITTSGGSFSYSKAYTLGELIQFTFKTGGAVVPNTVANGNNNDGEELVSFAIALDTEFDGVMYDAILFFDDTGGYKDDDNHDDLVIGIKASVPESSTFVLMLMGLAGLFAARRLKA</sequence>
<dbReference type="RefSeq" id="WP_310072676.1">
    <property type="nucleotide sequence ID" value="NZ_JAVDVX010000004.1"/>
</dbReference>
<keyword evidence="1" id="KW-0732">Signal</keyword>
<feature type="chain" id="PRO_5047100677" description="PEP-CTERM protein-sorting domain-containing protein" evidence="1">
    <location>
        <begin position="22"/>
        <end position="201"/>
    </location>
</feature>
<name>A0ABU1UYX0_9GAMM</name>
<dbReference type="InterPro" id="IPR013424">
    <property type="entry name" value="Ice-binding_C"/>
</dbReference>
<organism evidence="2 3">
    <name type="scientific">Cellvibrio fibrivorans</name>
    <dbReference type="NCBI Taxonomy" id="126350"/>
    <lineage>
        <taxon>Bacteria</taxon>
        <taxon>Pseudomonadati</taxon>
        <taxon>Pseudomonadota</taxon>
        <taxon>Gammaproteobacteria</taxon>
        <taxon>Cellvibrionales</taxon>
        <taxon>Cellvibrionaceae</taxon>
        <taxon>Cellvibrio</taxon>
    </lineage>
</organism>
<evidence type="ECO:0000256" key="1">
    <source>
        <dbReference type="SAM" id="SignalP"/>
    </source>
</evidence>
<dbReference type="Proteomes" id="UP001253595">
    <property type="component" value="Unassembled WGS sequence"/>
</dbReference>
<dbReference type="EMBL" id="JAVDVX010000004">
    <property type="protein sequence ID" value="MDR7090392.1"/>
    <property type="molecule type" value="Genomic_DNA"/>
</dbReference>
<dbReference type="NCBIfam" id="TIGR02595">
    <property type="entry name" value="PEP_CTERM"/>
    <property type="match status" value="1"/>
</dbReference>
<keyword evidence="3" id="KW-1185">Reference proteome</keyword>
<evidence type="ECO:0000313" key="2">
    <source>
        <dbReference type="EMBL" id="MDR7090392.1"/>
    </source>
</evidence>
<accession>A0ABU1UYX0</accession>